<comment type="caution">
    <text evidence="3">The sequence shown here is derived from an EMBL/GenBank/DDBJ whole genome shotgun (WGS) entry which is preliminary data.</text>
</comment>
<keyword evidence="1" id="KW-0812">Transmembrane</keyword>
<dbReference type="AlphaFoldDB" id="A0AAW2Z9Z9"/>
<dbReference type="InterPro" id="IPR049625">
    <property type="entry name" value="Glyco_transf_61_cat"/>
</dbReference>
<keyword evidence="1" id="KW-0472">Membrane</keyword>
<keyword evidence="4" id="KW-1185">Reference proteome</keyword>
<dbReference type="Pfam" id="PF04577">
    <property type="entry name" value="Glyco_transf_61"/>
    <property type="match status" value="1"/>
</dbReference>
<feature type="transmembrane region" description="Helical" evidence="1">
    <location>
        <begin position="7"/>
        <end position="26"/>
    </location>
</feature>
<dbReference type="GO" id="GO:0016757">
    <property type="term" value="F:glycosyltransferase activity"/>
    <property type="evidence" value="ECO:0007669"/>
    <property type="project" value="InterPro"/>
</dbReference>
<dbReference type="EMBL" id="JAOPGA020001158">
    <property type="protein sequence ID" value="KAL0485700.1"/>
    <property type="molecule type" value="Genomic_DNA"/>
</dbReference>
<name>A0AAW2Z9Z9_9EUKA</name>
<proteinExistence type="predicted"/>
<evidence type="ECO:0000313" key="4">
    <source>
        <dbReference type="Proteomes" id="UP001431209"/>
    </source>
</evidence>
<protein>
    <submittedName>
        <fullName evidence="3">Eogt</fullName>
    </submittedName>
</protein>
<evidence type="ECO:0000256" key="1">
    <source>
        <dbReference type="SAM" id="Phobius"/>
    </source>
</evidence>
<evidence type="ECO:0000259" key="2">
    <source>
        <dbReference type="Pfam" id="PF04577"/>
    </source>
</evidence>
<sequence>MIPKWKLVMYGSVAFLLIAFIQFVYLSNRHMSSHIRKTQKRDDLRIIDQTNQNSTSDRYSKFRCVGDDNDEGGALSRICLFFNICYNKLDKQWTFYQKTLERPVLYEKSKGILTQFEPGFVSLTYMDKHYWHPKVKIGPVPVEASRLTNLHSLFRHWPSQYGLNMGHFVWEDLGGVYNGMRAIGIEPEEMRASTIMDLEYDQNKNDKIFQKFHQLSCAITDIALQSFHDYVGGNFGIFQRANEINNAGKEVSFKEFRDGIVKCQGLDPGFIPKKHLIVITNKKRSNFGRSIKNLDEMTQYIKNTYPLIPVEVVEWDLLPFREQILKAQQATVLITPAGGVSMILPFMSEGTHAIIMDFHVTQQQFGFNVGDSGSMESAFWGHLGWFKKNYYQVKSKEDYVFDTQDATDARWFASVVVKMDRIKSLIDFALEDMSA</sequence>
<reference evidence="3 4" key="1">
    <citation type="submission" date="2024-03" db="EMBL/GenBank/DDBJ databases">
        <title>The Acrasis kona genome and developmental transcriptomes reveal deep origins of eukaryotic multicellular pathways.</title>
        <authorList>
            <person name="Sheikh S."/>
            <person name="Fu C.-J."/>
            <person name="Brown M.W."/>
            <person name="Baldauf S.L."/>
        </authorList>
    </citation>
    <scope>NUCLEOTIDE SEQUENCE [LARGE SCALE GENOMIC DNA]</scope>
    <source>
        <strain evidence="3 4">ATCC MYA-3509</strain>
    </source>
</reference>
<keyword evidence="1" id="KW-1133">Transmembrane helix</keyword>
<dbReference type="Proteomes" id="UP001431209">
    <property type="component" value="Unassembled WGS sequence"/>
</dbReference>
<organism evidence="3 4">
    <name type="scientific">Acrasis kona</name>
    <dbReference type="NCBI Taxonomy" id="1008807"/>
    <lineage>
        <taxon>Eukaryota</taxon>
        <taxon>Discoba</taxon>
        <taxon>Heterolobosea</taxon>
        <taxon>Tetramitia</taxon>
        <taxon>Eutetramitia</taxon>
        <taxon>Acrasidae</taxon>
        <taxon>Acrasis</taxon>
    </lineage>
</organism>
<accession>A0AAW2Z9Z9</accession>
<gene>
    <name evidence="3" type="ORF">AKO1_003323</name>
</gene>
<feature type="domain" description="Glycosyltransferase 61 catalytic" evidence="2">
    <location>
        <begin position="272"/>
        <end position="353"/>
    </location>
</feature>
<evidence type="ECO:0000313" key="3">
    <source>
        <dbReference type="EMBL" id="KAL0485700.1"/>
    </source>
</evidence>